<dbReference type="AlphaFoldDB" id="A0AAW0FC31"/>
<sequence>MSTIDDTVEEWPRERNGGLLPTHPPEGHRPPNGCMWGHDPSEFCYIRRHPDSNRRTIWTRSMLQDFNECYDRELECKHFSNPDINPKPRLRRPWPVLKVPKARNGCHTKKVSYDPPLGHIDEGSDHDDIFPWDVVLEDSDDDDAVQTNKLHGAMATDKVTKTRIKVSTNSLVDSTDRVLPPWLPYTPMFTSWWKSVTEIRVSDISAQPCRLRFVAKRPSKRPKKRASSKKFLCIENDGEDADTEDCTDTEPLPPTVTHRGASSLYNLANIPVLQEHIPIVHFPDILHVHDPFDLSMGDTTVDHLHGATVSHANCPVRYERLWPPPNSPTSTKTKRNIAQLYLSPQNEVGTGHHSVVYASPLQLPSPLTTYNSASARPGTVRVMAKVAIQDVSARKLLNNEGEIYNSFPQHFSEEYCGFHILTPEMRTLVPSVAVTPKFFGYYIPSDGGDTALTPTWEQRSPILLIEDCGEQISIGDMTPEDRIDCYSLLVRLHFAEYMHNSFKQRNIVVQPGPLTAPPEARSMDTPSFRVIDFGRTESYCNYKASALYDFQMDPNGVYPKDDTTIANIEWSWGCHLMEERRKARRELRFGQYDF</sequence>
<comment type="caution">
    <text evidence="2">The sequence shown here is derived from an EMBL/GenBank/DDBJ whole genome shotgun (WGS) entry which is preliminary data.</text>
</comment>
<evidence type="ECO:0008006" key="4">
    <source>
        <dbReference type="Google" id="ProtNLM"/>
    </source>
</evidence>
<reference evidence="2 3" key="1">
    <citation type="submission" date="2022-09" db="EMBL/GenBank/DDBJ databases">
        <authorList>
            <person name="Palmer J.M."/>
        </authorList>
    </citation>
    <scope>NUCLEOTIDE SEQUENCE [LARGE SCALE GENOMIC DNA]</scope>
    <source>
        <strain evidence="2 3">DSM 7382</strain>
    </source>
</reference>
<name>A0AAW0FC31_9APHY</name>
<evidence type="ECO:0000256" key="1">
    <source>
        <dbReference type="SAM" id="MobiDB-lite"/>
    </source>
</evidence>
<protein>
    <recommendedName>
        <fullName evidence="4">Protein kinase domain-containing protein</fullName>
    </recommendedName>
</protein>
<dbReference type="EMBL" id="JASBNA010000136">
    <property type="protein sequence ID" value="KAK7676084.1"/>
    <property type="molecule type" value="Genomic_DNA"/>
</dbReference>
<keyword evidence="3" id="KW-1185">Reference proteome</keyword>
<organism evidence="2 3">
    <name type="scientific">Cerrena zonata</name>
    <dbReference type="NCBI Taxonomy" id="2478898"/>
    <lineage>
        <taxon>Eukaryota</taxon>
        <taxon>Fungi</taxon>
        <taxon>Dikarya</taxon>
        <taxon>Basidiomycota</taxon>
        <taxon>Agaricomycotina</taxon>
        <taxon>Agaricomycetes</taxon>
        <taxon>Polyporales</taxon>
        <taxon>Cerrenaceae</taxon>
        <taxon>Cerrena</taxon>
    </lineage>
</organism>
<proteinExistence type="predicted"/>
<evidence type="ECO:0000313" key="2">
    <source>
        <dbReference type="EMBL" id="KAK7676084.1"/>
    </source>
</evidence>
<dbReference type="Proteomes" id="UP001385951">
    <property type="component" value="Unassembled WGS sequence"/>
</dbReference>
<accession>A0AAW0FC31</accession>
<gene>
    <name evidence="2" type="ORF">QCA50_020955</name>
</gene>
<evidence type="ECO:0000313" key="3">
    <source>
        <dbReference type="Proteomes" id="UP001385951"/>
    </source>
</evidence>
<feature type="region of interest" description="Disordered" evidence="1">
    <location>
        <begin position="1"/>
        <end position="30"/>
    </location>
</feature>